<sequence length="162" mass="17997">GRAPEPPQDSTVYPEVYIAVDSHFAKNVNTSNLLGYLVIFMAGVNLKLADLTAPRVQLRLVGLLIGEVVDRSFYWYGKYVDAQQTITNFFRHLNPKMTNPDIFFILTGHDLIGLINNAYDPNLSGLSPLSGMCTWGRNALISEDTYESFAGIDVAAHEFGHM</sequence>
<dbReference type="SUPFAM" id="SSF55486">
    <property type="entry name" value="Metalloproteases ('zincins'), catalytic domain"/>
    <property type="match status" value="1"/>
</dbReference>
<dbReference type="Gene3D" id="3.40.390.10">
    <property type="entry name" value="Collagenase (Catalytic Domain)"/>
    <property type="match status" value="1"/>
</dbReference>
<name>A0AAQ4FDD2_AMBAM</name>
<feature type="non-terminal residue" evidence="1">
    <location>
        <position position="1"/>
    </location>
</feature>
<gene>
    <name evidence="1" type="ORF">V5799_008659</name>
</gene>
<reference evidence="1 2" key="1">
    <citation type="journal article" date="2023" name="Arcadia Sci">
        <title>De novo assembly of a long-read Amblyomma americanum tick genome.</title>
        <authorList>
            <person name="Chou S."/>
            <person name="Poskanzer K.E."/>
            <person name="Rollins M."/>
            <person name="Thuy-Boun P.S."/>
        </authorList>
    </citation>
    <scope>NUCLEOTIDE SEQUENCE [LARGE SCALE GENOMIC DNA]</scope>
    <source>
        <strain evidence="1">F_SG_1</strain>
        <tissue evidence="1">Salivary glands</tissue>
    </source>
</reference>
<evidence type="ECO:0000313" key="1">
    <source>
        <dbReference type="EMBL" id="KAK8784976.1"/>
    </source>
</evidence>
<proteinExistence type="predicted"/>
<dbReference type="AlphaFoldDB" id="A0AAQ4FDD2"/>
<evidence type="ECO:0008006" key="3">
    <source>
        <dbReference type="Google" id="ProtNLM"/>
    </source>
</evidence>
<comment type="caution">
    <text evidence="1">The sequence shown here is derived from an EMBL/GenBank/DDBJ whole genome shotgun (WGS) entry which is preliminary data.</text>
</comment>
<organism evidence="1 2">
    <name type="scientific">Amblyomma americanum</name>
    <name type="common">Lone star tick</name>
    <dbReference type="NCBI Taxonomy" id="6943"/>
    <lineage>
        <taxon>Eukaryota</taxon>
        <taxon>Metazoa</taxon>
        <taxon>Ecdysozoa</taxon>
        <taxon>Arthropoda</taxon>
        <taxon>Chelicerata</taxon>
        <taxon>Arachnida</taxon>
        <taxon>Acari</taxon>
        <taxon>Parasitiformes</taxon>
        <taxon>Ixodida</taxon>
        <taxon>Ixodoidea</taxon>
        <taxon>Ixodidae</taxon>
        <taxon>Amblyomminae</taxon>
        <taxon>Amblyomma</taxon>
    </lineage>
</organism>
<dbReference type="GO" id="GO:0008237">
    <property type="term" value="F:metallopeptidase activity"/>
    <property type="evidence" value="ECO:0007669"/>
    <property type="project" value="InterPro"/>
</dbReference>
<keyword evidence="2" id="KW-1185">Reference proteome</keyword>
<dbReference type="Proteomes" id="UP001321473">
    <property type="component" value="Unassembled WGS sequence"/>
</dbReference>
<protein>
    <recommendedName>
        <fullName evidence="3">Peptidase M12B domain-containing protein</fullName>
    </recommendedName>
</protein>
<dbReference type="InterPro" id="IPR024079">
    <property type="entry name" value="MetalloPept_cat_dom_sf"/>
</dbReference>
<dbReference type="EMBL" id="JARKHS020004053">
    <property type="protein sequence ID" value="KAK8784976.1"/>
    <property type="molecule type" value="Genomic_DNA"/>
</dbReference>
<accession>A0AAQ4FDD2</accession>
<evidence type="ECO:0000313" key="2">
    <source>
        <dbReference type="Proteomes" id="UP001321473"/>
    </source>
</evidence>